<accession>A0AAV8ZC22</accession>
<dbReference type="Proteomes" id="UP001162162">
    <property type="component" value="Unassembled WGS sequence"/>
</dbReference>
<dbReference type="AlphaFoldDB" id="A0AAV8ZC22"/>
<comment type="caution">
    <text evidence="1">The sequence shown here is derived from an EMBL/GenBank/DDBJ whole genome shotgun (WGS) entry which is preliminary data.</text>
</comment>
<gene>
    <name evidence="1" type="ORF">NQ318_021471</name>
</gene>
<name>A0AAV8ZC22_9CUCU</name>
<evidence type="ECO:0000313" key="1">
    <source>
        <dbReference type="EMBL" id="KAJ8961854.1"/>
    </source>
</evidence>
<sequence length="106" mass="11430">MAIWKLEHPFLCVSRPPVPCVPLNTFISGFDFACKRTRDPLNCTVSIGRLIASGNNGEGGRIAAVRLCSPCALRPPSPTSAVTDMIQAEFGTLKNTMKVLSVQKVL</sequence>
<organism evidence="1 2">
    <name type="scientific">Aromia moschata</name>
    <dbReference type="NCBI Taxonomy" id="1265417"/>
    <lineage>
        <taxon>Eukaryota</taxon>
        <taxon>Metazoa</taxon>
        <taxon>Ecdysozoa</taxon>
        <taxon>Arthropoda</taxon>
        <taxon>Hexapoda</taxon>
        <taxon>Insecta</taxon>
        <taxon>Pterygota</taxon>
        <taxon>Neoptera</taxon>
        <taxon>Endopterygota</taxon>
        <taxon>Coleoptera</taxon>
        <taxon>Polyphaga</taxon>
        <taxon>Cucujiformia</taxon>
        <taxon>Chrysomeloidea</taxon>
        <taxon>Cerambycidae</taxon>
        <taxon>Cerambycinae</taxon>
        <taxon>Callichromatini</taxon>
        <taxon>Aromia</taxon>
    </lineage>
</organism>
<reference evidence="1" key="1">
    <citation type="journal article" date="2023" name="Insect Mol. Biol.">
        <title>Genome sequencing provides insights into the evolution of gene families encoding plant cell wall-degrading enzymes in longhorned beetles.</title>
        <authorList>
            <person name="Shin N.R."/>
            <person name="Okamura Y."/>
            <person name="Kirsch R."/>
            <person name="Pauchet Y."/>
        </authorList>
    </citation>
    <scope>NUCLEOTIDE SEQUENCE</scope>
    <source>
        <strain evidence="1">AMC_N1</strain>
    </source>
</reference>
<protein>
    <submittedName>
        <fullName evidence="1">Uncharacterized protein</fullName>
    </submittedName>
</protein>
<evidence type="ECO:0000313" key="2">
    <source>
        <dbReference type="Proteomes" id="UP001162162"/>
    </source>
</evidence>
<keyword evidence="2" id="KW-1185">Reference proteome</keyword>
<proteinExistence type="predicted"/>
<dbReference type="EMBL" id="JAPWTK010000004">
    <property type="protein sequence ID" value="KAJ8961854.1"/>
    <property type="molecule type" value="Genomic_DNA"/>
</dbReference>